<dbReference type="GO" id="GO:0004672">
    <property type="term" value="F:protein kinase activity"/>
    <property type="evidence" value="ECO:0007669"/>
    <property type="project" value="InterPro"/>
</dbReference>
<keyword evidence="3" id="KW-0812">Transmembrane</keyword>
<gene>
    <name evidence="5" type="ORF">UFOPK2579_00639</name>
</gene>
<feature type="compositionally biased region" description="Pro residues" evidence="2">
    <location>
        <begin position="348"/>
        <end position="361"/>
    </location>
</feature>
<keyword evidence="1" id="KW-0675">Receptor</keyword>
<feature type="compositionally biased region" description="Low complexity" evidence="2">
    <location>
        <begin position="288"/>
        <end position="308"/>
    </location>
</feature>
<feature type="domain" description="Protein kinase" evidence="4">
    <location>
        <begin position="15"/>
        <end position="332"/>
    </location>
</feature>
<dbReference type="AlphaFoldDB" id="A0A6J6P6Z7"/>
<feature type="transmembrane region" description="Helical" evidence="3">
    <location>
        <begin position="436"/>
        <end position="457"/>
    </location>
</feature>
<sequence>MPHTLRPGDLLAERYRLIDLLSESGGGRFWRALDQVLERHVAVHVIAAGDPRAPDLMAAARRSATVMDQRILRVLDVDTCEGHCYVVNEWGSGTSLDIMLAAGGVLSSRAAAWVVAETSTAMATAHAAGVVHGRLNPENVLVDRAGAVRVIGLCVDAALHGTGAARADDDVTDLAGLLYAALTGRWAGVSTSVVPPAPQEHGRVLRPRQVRAGVPRPLDSLCDEVLNPYARDARGLGSARGISESLVEFVGDPAGLADALVGRLVARGSEAVVLSAVPEFGFRDPDSTDTTGTTDTTDTTGETAGALTPAQPLTPAGPESVEQPTQAGLPIFDDELDDVSWLEAPAGPSAPPPPFEEPPARPLFAPEPSGGEPVRRPRPGAAASTESQSFWPWGHDTGSSLDSGPPTALGSGFGSERGAVITTPAPPSDEVPGRNAFRVAAALLAAMLLLVAVVVAFNLGRGKTPLGADPEPDTSPSTSRSPGGGADPAANPISGLVVTDLDPQGDPPIENPELAPLAVDGDPATGWRTSTYVQDLGPGGLKSGLGLVVDLGSSQSVGEVDLQLIGEPTGIELFVTDTLPTKVVGLEPVAEVSASASEEIPLETPATGRYVVVWLTSLPAVDGGFRGEISEIVVRGG</sequence>
<dbReference type="InterPro" id="IPR000719">
    <property type="entry name" value="Prot_kinase_dom"/>
</dbReference>
<dbReference type="CDD" id="cd13973">
    <property type="entry name" value="PK_MviN-like"/>
    <property type="match status" value="1"/>
</dbReference>
<dbReference type="GO" id="GO:0005524">
    <property type="term" value="F:ATP binding"/>
    <property type="evidence" value="ECO:0007669"/>
    <property type="project" value="InterPro"/>
</dbReference>
<dbReference type="SMART" id="SM00220">
    <property type="entry name" value="S_TKc"/>
    <property type="match status" value="1"/>
</dbReference>
<keyword evidence="3" id="KW-0472">Membrane</keyword>
<evidence type="ECO:0000256" key="1">
    <source>
        <dbReference type="ARBA" id="ARBA00023170"/>
    </source>
</evidence>
<accession>A0A6J6P6Z7</accession>
<reference evidence="5" key="1">
    <citation type="submission" date="2020-05" db="EMBL/GenBank/DDBJ databases">
        <authorList>
            <person name="Chiriac C."/>
            <person name="Salcher M."/>
            <person name="Ghai R."/>
            <person name="Kavagutti S V."/>
        </authorList>
    </citation>
    <scope>NUCLEOTIDE SEQUENCE</scope>
</reference>
<feature type="region of interest" description="Disordered" evidence="2">
    <location>
        <begin position="280"/>
        <end position="325"/>
    </location>
</feature>
<dbReference type="Gene3D" id="2.60.120.260">
    <property type="entry name" value="Galactose-binding domain-like"/>
    <property type="match status" value="1"/>
</dbReference>
<dbReference type="Gene3D" id="3.30.200.20">
    <property type="entry name" value="Phosphorylase Kinase, domain 1"/>
    <property type="match status" value="1"/>
</dbReference>
<dbReference type="InterPro" id="IPR008979">
    <property type="entry name" value="Galactose-bd-like_sf"/>
</dbReference>
<dbReference type="Gene3D" id="1.10.510.10">
    <property type="entry name" value="Transferase(Phosphotransferase) domain 1"/>
    <property type="match status" value="1"/>
</dbReference>
<dbReference type="Pfam" id="PF00069">
    <property type="entry name" value="Pkinase"/>
    <property type="match status" value="1"/>
</dbReference>
<name>A0A6J6P6Z7_9ZZZZ</name>
<dbReference type="SUPFAM" id="SSF49785">
    <property type="entry name" value="Galactose-binding domain-like"/>
    <property type="match status" value="1"/>
</dbReference>
<dbReference type="SUPFAM" id="SSF56112">
    <property type="entry name" value="Protein kinase-like (PK-like)"/>
    <property type="match status" value="1"/>
</dbReference>
<proteinExistence type="predicted"/>
<evidence type="ECO:0000259" key="4">
    <source>
        <dbReference type="PROSITE" id="PS50011"/>
    </source>
</evidence>
<evidence type="ECO:0000313" key="5">
    <source>
        <dbReference type="EMBL" id="CAB4695160.1"/>
    </source>
</evidence>
<dbReference type="InterPro" id="IPR011009">
    <property type="entry name" value="Kinase-like_dom_sf"/>
</dbReference>
<dbReference type="EMBL" id="CAEZXR010000053">
    <property type="protein sequence ID" value="CAB4695160.1"/>
    <property type="molecule type" value="Genomic_DNA"/>
</dbReference>
<evidence type="ECO:0000256" key="3">
    <source>
        <dbReference type="SAM" id="Phobius"/>
    </source>
</evidence>
<feature type="region of interest" description="Disordered" evidence="2">
    <location>
        <begin position="463"/>
        <end position="510"/>
    </location>
</feature>
<evidence type="ECO:0000256" key="2">
    <source>
        <dbReference type="SAM" id="MobiDB-lite"/>
    </source>
</evidence>
<keyword evidence="3" id="KW-1133">Transmembrane helix</keyword>
<dbReference type="PROSITE" id="PS50011">
    <property type="entry name" value="PROTEIN_KINASE_DOM"/>
    <property type="match status" value="1"/>
</dbReference>
<feature type="region of interest" description="Disordered" evidence="2">
    <location>
        <begin position="342"/>
        <end position="433"/>
    </location>
</feature>
<organism evidence="5">
    <name type="scientific">freshwater metagenome</name>
    <dbReference type="NCBI Taxonomy" id="449393"/>
    <lineage>
        <taxon>unclassified sequences</taxon>
        <taxon>metagenomes</taxon>
        <taxon>ecological metagenomes</taxon>
    </lineage>
</organism>
<protein>
    <submittedName>
        <fullName evidence="5">Unannotated protein</fullName>
    </submittedName>
</protein>